<accession>A0AAE3U2R7</accession>
<proteinExistence type="predicted"/>
<dbReference type="Pfam" id="PF13116">
    <property type="entry name" value="YhdP"/>
    <property type="match status" value="1"/>
</dbReference>
<reference evidence="3" key="1">
    <citation type="submission" date="2022-03" db="EMBL/GenBank/DDBJ databases">
        <title>Fererhizobium litorale gen. nov., sp. nov., isolated from sandy sediments of the Sea of Japan seashore.</title>
        <authorList>
            <person name="Romanenko L."/>
            <person name="Kurilenko V."/>
            <person name="Otstavnykh N."/>
            <person name="Svetashev V."/>
            <person name="Tekutyeva L."/>
            <person name="Isaeva M."/>
            <person name="Mikhailov V."/>
        </authorList>
    </citation>
    <scope>NUCLEOTIDE SEQUENCE</scope>
    <source>
        <strain evidence="3">KMM 9576</strain>
    </source>
</reference>
<dbReference type="EMBL" id="JALDYZ010000006">
    <property type="protein sequence ID" value="MDI7922977.1"/>
    <property type="molecule type" value="Genomic_DNA"/>
</dbReference>
<gene>
    <name evidence="3" type="ORF">MRS75_12890</name>
</gene>
<organism evidence="3 4">
    <name type="scientific">Ferirhizobium litorale</name>
    <dbReference type="NCBI Taxonomy" id="2927786"/>
    <lineage>
        <taxon>Bacteria</taxon>
        <taxon>Pseudomonadati</taxon>
        <taxon>Pseudomonadota</taxon>
        <taxon>Alphaproteobacteria</taxon>
        <taxon>Hyphomicrobiales</taxon>
        <taxon>Rhizobiaceae</taxon>
        <taxon>Ferirhizobium</taxon>
    </lineage>
</organism>
<keyword evidence="1" id="KW-1133">Transmembrane helix</keyword>
<sequence length="1135" mass="121252">MGEIRGEKVNFRKQDIVPLHRYPSAQTEDPVIVHCPRQKSVAGRCFSACVGMLLLLVVAVAGVVLLVENGLFDSTLNARAQSALDNAIGPRFRAEVGSTVVRFTSGLQLALEAQDVNMIEAATGEHISRTGAIRLALDPLALVRGRIAINNIEADEISLEAGLLGSGAPIDLSGLRVDQIPVALEAGFAQMDVLKRVAERSQTDVIRISGLTVNLPVSGKPPLAIDVDDLTFTREPGGSLRLAGNVTIEGQLSRLDVTAESAGDRTSALTASLSDVGLASFLFNRADDGTVRQGIDSIADVTISARRSGEAVTPMITIGTEFDLGSIYIAGNQQELYSSAIQASYDFSKNSLEIDQSQLTFGETKVPFTGAVIDLDRIDPAGGRGYGVDLVVKDGLAAPDGSGEAPLAFDAKAFGRYVANDKELTFDELAVSSPLGAMVGTMRLRFGDASPEISFSSQTENLQAAAIKQLWPFWMASKARRWVLANLFGGTVTNGSIGVFIPAGRLGHYPIPLQLNENELQISFDIDDARINTTGEIPPIRDMNARFELKGERVAVDVRSGSAYFSTDRSVKVESGQFVIPSTYEKPLMAELKLALSGSADAVAELATYKPIAALQRTGFEPQEFSGKVRADLVARFGLVKDQDPPPPVWQASLKLANVDLSKEMDGRRISSLDGTLDVDPQRAILDGKGRIDGVPLNIRLVEPVGTNTEVKRERLISGTLDGDDQNRLVPGLKGIVTGPIKIELSMLDDKKQSVEVDLSRASVSVPWVGWTKGSGVAARASFVVAGNDNGNTDISGFSVTGEGFGANGDMTLNKSGLVAANFSSVKLSSDDDFSVLLKRGKSGYDVSILGSSADVRPIIGRIRAQASSAGASDDTRTGATVRASLRRVIGFNGETLSNTDLVYAATGSTIRTLEFSGTTGSGQAVVSQMSKARGSRNFIHVTSGDAGALSRFLNLYKHMKGGLLNVKLRADDDQVWNGNLDIRNFKLVNEERLQSIVSTPVGRDGRSLNTAVKRDIDVSSANFQRAFARLVVRNGILQIENGVLRGDQVGATFQGTLRDASGQMDMTGTFMPAYGLNRLFAELPIIGVILGNGRDRGLLGITFRLSGSFEQPRLIINPLSIIAPGVFRQIFEFQ</sequence>
<dbReference type="InterPro" id="IPR025263">
    <property type="entry name" value="YhdP_central"/>
</dbReference>
<keyword evidence="1" id="KW-0472">Membrane</keyword>
<dbReference type="RefSeq" id="WP_311787622.1">
    <property type="nucleotide sequence ID" value="NZ_JALDYY010000010.1"/>
</dbReference>
<evidence type="ECO:0000259" key="2">
    <source>
        <dbReference type="Pfam" id="PF13116"/>
    </source>
</evidence>
<evidence type="ECO:0000313" key="4">
    <source>
        <dbReference type="Proteomes" id="UP001161580"/>
    </source>
</evidence>
<dbReference type="AlphaFoldDB" id="A0AAE3U2R7"/>
<name>A0AAE3U2R7_9HYPH</name>
<comment type="caution">
    <text evidence="3">The sequence shown here is derived from an EMBL/GenBank/DDBJ whole genome shotgun (WGS) entry which is preliminary data.</text>
</comment>
<feature type="domain" description="YhdP central" evidence="2">
    <location>
        <begin position="419"/>
        <end position="833"/>
    </location>
</feature>
<keyword evidence="4" id="KW-1185">Reference proteome</keyword>
<dbReference type="Proteomes" id="UP001161580">
    <property type="component" value="Unassembled WGS sequence"/>
</dbReference>
<evidence type="ECO:0000313" key="3">
    <source>
        <dbReference type="EMBL" id="MDI7922977.1"/>
    </source>
</evidence>
<feature type="transmembrane region" description="Helical" evidence="1">
    <location>
        <begin position="45"/>
        <end position="67"/>
    </location>
</feature>
<keyword evidence="1" id="KW-0812">Transmembrane</keyword>
<evidence type="ECO:0000256" key="1">
    <source>
        <dbReference type="SAM" id="Phobius"/>
    </source>
</evidence>
<protein>
    <submittedName>
        <fullName evidence="3">DUF3971 domain-containing protein</fullName>
    </submittedName>
</protein>